<dbReference type="PROSITE" id="PS51144">
    <property type="entry name" value="ALPHA_CA_2"/>
    <property type="match status" value="1"/>
</dbReference>
<name>A0A9Y3RNJ7_9CICH</name>
<dbReference type="PANTHER" id="PTHR18952:SF84">
    <property type="entry name" value="CARBONIC ANHYDRASE 14"/>
    <property type="match status" value="1"/>
</dbReference>
<dbReference type="SMART" id="SM00060">
    <property type="entry name" value="FN3"/>
    <property type="match status" value="1"/>
</dbReference>
<evidence type="ECO:0000256" key="3">
    <source>
        <dbReference type="ARBA" id="ARBA00022692"/>
    </source>
</evidence>
<keyword evidence="3" id="KW-0812">Transmembrane</keyword>
<dbReference type="Pfam" id="PF00194">
    <property type="entry name" value="Carb_anhydrase"/>
    <property type="match status" value="1"/>
</dbReference>
<dbReference type="SUPFAM" id="SSF49265">
    <property type="entry name" value="Fibronectin type III"/>
    <property type="match status" value="1"/>
</dbReference>
<keyword evidence="8" id="KW-0732">Signal</keyword>
<dbReference type="PROSITE" id="PS50853">
    <property type="entry name" value="FN3"/>
    <property type="match status" value="1"/>
</dbReference>
<feature type="region of interest" description="Disordered" evidence="7">
    <location>
        <begin position="635"/>
        <end position="678"/>
    </location>
</feature>
<comment type="similarity">
    <text evidence="2">Belongs to the alpha-carbonic anhydrase family.</text>
</comment>
<feature type="region of interest" description="Disordered" evidence="7">
    <location>
        <begin position="846"/>
        <end position="874"/>
    </location>
</feature>
<dbReference type="FunFam" id="2.60.40.10:FF:000313">
    <property type="entry name" value="Receptor-type tyrosine-protein phosphatase zeta"/>
    <property type="match status" value="1"/>
</dbReference>
<dbReference type="SMART" id="SM01057">
    <property type="entry name" value="Carb_anhydrase"/>
    <property type="match status" value="1"/>
</dbReference>
<sequence>MDTALLRTHIIFSLLLLFIQIVVEAEPLAQGLRRLTEDVDWSYSGTLNQRKWGKKYPSCNSPRQSPVDIDETFTQVRLQYQNLQLEGWNSLTAESTTIHNNGKTVAIDVDGEFFVSGGGLRSRFRVGRITFHWGRCNATSDGSEHSLNGMKYPLEMQIYCYNSEEFQSLDEAIEKEGRVAALAVLFEISLDDNENLIPVVEAINTVSRFGKSGSVEAFTLRSLLPNNTDKYYIYNGSLTSPPCTEMVEWIVFKHVVPISETQLEVFCEVMTMEQAGYVMLTDYLQNNFREQQQQFMGQVFASYTGVEEVLTPTCSSEPQNVQADAQNDTTIMVTWERPRAVYDTTIDWYTVTYQKLQGQDQRKQEYRTDGDQDVGAIISNLLANSSYVVQVVAVCTNGLRGRWSDQIIVDMPLEDPESDSDPEAITKDLEGNRELSSIVRWEKPVKQNPMHLASEDNSPVEEIPLEQTRVYQNQPSYHENQPTDRTQASQNIPVQEGTTPTPKTPTEAPVSQNVRKKQGKKSHDVDQNWIEGDQMMNQPFTNAGFEGNSAIWVTTELTEQPGFLFPVVRTTSLPAIRRQITEEASLSVLPHETRDQGPPHQASGNSLPSASPELYTTPMEDIHITDVFYEDTVNNSPQEITTSPPTTPASAVPVDEAFPPPSEDDDAPVNEPLPKTLPSSSLWITEKTATPSNTLADSVYKSFTTSSLLRVLMHTTQPMFNANTATSTVEDSTIDASSGFKNTQKGIIINPALATVSEWAFSAEGDLSSVIPPLQTPFSKDPAIFHLFPALHENRKSGVIVHHNDKSSEEPTFVPLQTDVENPQFSTTSSHDQLFATYSLPNSGWSTINPSKTNTADGEKNKSPHSQSDSKIGEMEARADKQIDNYNVSAITFFFNSKSLDLSESSAEDSGSGSGLGSNGFNEEINEAAAVKTEFSVFDISTISFEDKSRSAVTKMVTDNDRSVINERDVTKSKNYENEKESKNEIRENESELNRKEGENIRERGVRNESLRNIEEMLKEKKIVVSVLGTTIYGDSGSGAEDVSGSGEHDGLDFRENLKVLNNSKKGFRTVGDNNAKGLKGNFSKSEKAESILFDHSEEQVHGDRIYKHNQNKSLIGPFLGVESTFENKEYIKGGTKEGKEGIAEDSVHEFSSVDGLLFDGASNPELGPLVPLVRLTDTDKATEEQLEGKYCSI</sequence>
<keyword evidence="6" id="KW-0325">Glycoprotein</keyword>
<dbReference type="CDD" id="cd03122">
    <property type="entry name" value="alpha_CARP_receptor_like"/>
    <property type="match status" value="1"/>
</dbReference>
<proteinExistence type="inferred from homology"/>
<reference evidence="12" key="1">
    <citation type="submission" date="2025-08" db="UniProtKB">
        <authorList>
            <consortium name="RefSeq"/>
        </authorList>
    </citation>
    <scope>IDENTIFICATION</scope>
</reference>
<feature type="domain" description="Alpha-carbonic anhydrase" evidence="10">
    <location>
        <begin position="39"/>
        <end position="303"/>
    </location>
</feature>
<feature type="region of interest" description="Disordered" evidence="7">
    <location>
        <begin position="964"/>
        <end position="997"/>
    </location>
</feature>
<keyword evidence="12" id="KW-0675">Receptor</keyword>
<evidence type="ECO:0000259" key="10">
    <source>
        <dbReference type="PROSITE" id="PS51144"/>
    </source>
</evidence>
<keyword evidence="11" id="KW-1185">Reference proteome</keyword>
<dbReference type="CTD" id="553019"/>
<dbReference type="Gene3D" id="3.10.200.10">
    <property type="entry name" value="Alpha carbonic anhydrase"/>
    <property type="match status" value="1"/>
</dbReference>
<dbReference type="Pfam" id="PF00041">
    <property type="entry name" value="fn3"/>
    <property type="match status" value="1"/>
</dbReference>
<keyword evidence="4" id="KW-0677">Repeat</keyword>
<feature type="signal peptide" evidence="8">
    <location>
        <begin position="1"/>
        <end position="25"/>
    </location>
</feature>
<dbReference type="CDD" id="cd00063">
    <property type="entry name" value="FN3"/>
    <property type="match status" value="1"/>
</dbReference>
<keyword evidence="5" id="KW-1133">Transmembrane helix</keyword>
<dbReference type="InterPro" id="IPR023561">
    <property type="entry name" value="Carbonic_anhydrase_a-class"/>
</dbReference>
<feature type="compositionally biased region" description="Polar residues" evidence="7">
    <location>
        <begin position="476"/>
        <end position="497"/>
    </location>
</feature>
<keyword evidence="5" id="KW-0472">Membrane</keyword>
<dbReference type="InterPro" id="IPR013783">
    <property type="entry name" value="Ig-like_fold"/>
</dbReference>
<dbReference type="InterPro" id="IPR003961">
    <property type="entry name" value="FN3_dom"/>
</dbReference>
<feature type="compositionally biased region" description="Polar residues" evidence="7">
    <location>
        <begin position="846"/>
        <end position="856"/>
    </location>
</feature>
<evidence type="ECO:0000256" key="2">
    <source>
        <dbReference type="ARBA" id="ARBA00010718"/>
    </source>
</evidence>
<organism evidence="11 12">
    <name type="scientific">Pundamilia nyererei</name>
    <dbReference type="NCBI Taxonomy" id="303518"/>
    <lineage>
        <taxon>Eukaryota</taxon>
        <taxon>Metazoa</taxon>
        <taxon>Chordata</taxon>
        <taxon>Craniata</taxon>
        <taxon>Vertebrata</taxon>
        <taxon>Euteleostomi</taxon>
        <taxon>Actinopterygii</taxon>
        <taxon>Neopterygii</taxon>
        <taxon>Teleostei</taxon>
        <taxon>Neoteleostei</taxon>
        <taxon>Acanthomorphata</taxon>
        <taxon>Ovalentaria</taxon>
        <taxon>Cichlomorphae</taxon>
        <taxon>Cichliformes</taxon>
        <taxon>Cichlidae</taxon>
        <taxon>African cichlids</taxon>
        <taxon>Pseudocrenilabrinae</taxon>
        <taxon>Haplochromini</taxon>
        <taxon>Pundamilia</taxon>
    </lineage>
</organism>
<evidence type="ECO:0000256" key="8">
    <source>
        <dbReference type="SAM" id="SignalP"/>
    </source>
</evidence>
<dbReference type="AlphaFoldDB" id="A0A9Y3RNJ7"/>
<evidence type="ECO:0000256" key="6">
    <source>
        <dbReference type="ARBA" id="ARBA00023180"/>
    </source>
</evidence>
<dbReference type="InterPro" id="IPR041887">
    <property type="entry name" value="Alpha_CARP_receptor-type"/>
</dbReference>
<feature type="region of interest" description="Disordered" evidence="7">
    <location>
        <begin position="440"/>
        <end position="460"/>
    </location>
</feature>
<feature type="domain" description="Fibronectin type-III" evidence="9">
    <location>
        <begin position="317"/>
        <end position="414"/>
    </location>
</feature>
<feature type="chain" id="PRO_5041275056" evidence="8">
    <location>
        <begin position="26"/>
        <end position="1194"/>
    </location>
</feature>
<evidence type="ECO:0000256" key="1">
    <source>
        <dbReference type="ARBA" id="ARBA00004479"/>
    </source>
</evidence>
<dbReference type="InterPro" id="IPR036398">
    <property type="entry name" value="CA_dom_sf"/>
</dbReference>
<evidence type="ECO:0000259" key="9">
    <source>
        <dbReference type="PROSITE" id="PS50853"/>
    </source>
</evidence>
<protein>
    <submittedName>
        <fullName evidence="12">Receptor-type tyrosine-protein phosphatase zeta isoform X3</fullName>
    </submittedName>
</protein>
<dbReference type="GO" id="GO:0004089">
    <property type="term" value="F:carbonate dehydratase activity"/>
    <property type="evidence" value="ECO:0007669"/>
    <property type="project" value="InterPro"/>
</dbReference>
<dbReference type="InterPro" id="IPR001148">
    <property type="entry name" value="CA_dom"/>
</dbReference>
<evidence type="ECO:0000256" key="4">
    <source>
        <dbReference type="ARBA" id="ARBA00022737"/>
    </source>
</evidence>
<accession>A0A9Y3RNJ7</accession>
<feature type="region of interest" description="Disordered" evidence="7">
    <location>
        <begin position="584"/>
        <end position="614"/>
    </location>
</feature>
<dbReference type="RefSeq" id="XP_005743379.1">
    <property type="nucleotide sequence ID" value="XM_005743322.1"/>
</dbReference>
<feature type="compositionally biased region" description="Low complexity" evidence="7">
    <location>
        <begin position="641"/>
        <end position="654"/>
    </location>
</feature>
<evidence type="ECO:0000313" key="12">
    <source>
        <dbReference type="RefSeq" id="XP_005743379.1"/>
    </source>
</evidence>
<feature type="region of interest" description="Disordered" evidence="7">
    <location>
        <begin position="476"/>
        <end position="523"/>
    </location>
</feature>
<evidence type="ECO:0000313" key="11">
    <source>
        <dbReference type="Proteomes" id="UP000695023"/>
    </source>
</evidence>
<dbReference type="Proteomes" id="UP000695023">
    <property type="component" value="Unplaced"/>
</dbReference>
<evidence type="ECO:0000256" key="5">
    <source>
        <dbReference type="ARBA" id="ARBA00022989"/>
    </source>
</evidence>
<dbReference type="PANTHER" id="PTHR18952">
    <property type="entry name" value="CARBONIC ANHYDRASE"/>
    <property type="match status" value="1"/>
</dbReference>
<dbReference type="Gene3D" id="2.60.40.10">
    <property type="entry name" value="Immunoglobulins"/>
    <property type="match status" value="1"/>
</dbReference>
<comment type="subcellular location">
    <subcellularLocation>
        <location evidence="1">Membrane</location>
        <topology evidence="1">Single-pass type I membrane protein</topology>
    </subcellularLocation>
</comment>
<dbReference type="GO" id="GO:0005886">
    <property type="term" value="C:plasma membrane"/>
    <property type="evidence" value="ECO:0007669"/>
    <property type="project" value="TreeGrafter"/>
</dbReference>
<gene>
    <name evidence="12" type="primary">ptprz1b</name>
</gene>
<dbReference type="InterPro" id="IPR036116">
    <property type="entry name" value="FN3_sf"/>
</dbReference>
<dbReference type="GO" id="GO:0008270">
    <property type="term" value="F:zinc ion binding"/>
    <property type="evidence" value="ECO:0007669"/>
    <property type="project" value="InterPro"/>
</dbReference>
<dbReference type="SUPFAM" id="SSF51069">
    <property type="entry name" value="Carbonic anhydrase"/>
    <property type="match status" value="1"/>
</dbReference>
<evidence type="ECO:0000256" key="7">
    <source>
        <dbReference type="SAM" id="MobiDB-lite"/>
    </source>
</evidence>